<name>A0A1F4XL91_9BACT</name>
<proteinExistence type="predicted"/>
<dbReference type="STRING" id="1817814.A2V81_02610"/>
<protein>
    <recommendedName>
        <fullName evidence="3">Nudix hydrolase domain-containing protein</fullName>
    </recommendedName>
</protein>
<dbReference type="SUPFAM" id="SSF55811">
    <property type="entry name" value="Nudix"/>
    <property type="match status" value="1"/>
</dbReference>
<reference evidence="1 2" key="1">
    <citation type="journal article" date="2016" name="Nat. Commun.">
        <title>Thousands of microbial genomes shed light on interconnected biogeochemical processes in an aquifer system.</title>
        <authorList>
            <person name="Anantharaman K."/>
            <person name="Brown C.T."/>
            <person name="Hug L.A."/>
            <person name="Sharon I."/>
            <person name="Castelle C.J."/>
            <person name="Probst A.J."/>
            <person name="Thomas B.C."/>
            <person name="Singh A."/>
            <person name="Wilkins M.J."/>
            <person name="Karaoz U."/>
            <person name="Brodie E.L."/>
            <person name="Williams K.H."/>
            <person name="Hubbard S.S."/>
            <person name="Banfield J.F."/>
        </authorList>
    </citation>
    <scope>NUCLEOTIDE SEQUENCE [LARGE SCALE GENOMIC DNA]</scope>
</reference>
<evidence type="ECO:0008006" key="3">
    <source>
        <dbReference type="Google" id="ProtNLM"/>
    </source>
</evidence>
<evidence type="ECO:0000313" key="1">
    <source>
        <dbReference type="EMBL" id="OGC82390.1"/>
    </source>
</evidence>
<organism evidence="1 2">
    <name type="scientific">Candidatus Abawacabacteria bacterium RBG_16_42_10</name>
    <dbReference type="NCBI Taxonomy" id="1817814"/>
    <lineage>
        <taxon>Bacteria</taxon>
        <taxon>Candidatus Abawacaibacteriota</taxon>
    </lineage>
</organism>
<comment type="caution">
    <text evidence="1">The sequence shown here is derived from an EMBL/GenBank/DDBJ whole genome shotgun (WGS) entry which is preliminary data.</text>
</comment>
<dbReference type="Proteomes" id="UP000177614">
    <property type="component" value="Unassembled WGS sequence"/>
</dbReference>
<sequence>MEDDIRRELKQEIGITLKKGTDDISSFNNVKFREDGRSILAFRYVGIYPEGQAVVIPEKEKQEHDAYKFVDADSYKKLEYISGIREFLDELFERQRLRGTLLANTSRMFTVHCIFVDPVTKKVLLVKSKAPQAADQNVDYKFPYAPVNSWEHLNHAIQRIVRILSQSQLTNKVVHESSDQNPRSCQVRRVAVLPSHFTLRASKKLEKVWNFYYLVHVPNFASAIEHGAAAAKFEYLWQPAEVDLLLSICSRLGKEESAETEHCRESIIKIARTISKLRGRRSLTSIPPCSLEETEGILDDWMK</sequence>
<evidence type="ECO:0000313" key="2">
    <source>
        <dbReference type="Proteomes" id="UP000177614"/>
    </source>
</evidence>
<dbReference type="InterPro" id="IPR015797">
    <property type="entry name" value="NUDIX_hydrolase-like_dom_sf"/>
</dbReference>
<dbReference type="Gene3D" id="3.90.79.10">
    <property type="entry name" value="Nucleoside Triphosphate Pyrophosphohydrolase"/>
    <property type="match status" value="1"/>
</dbReference>
<accession>A0A1F4XL91</accession>
<gene>
    <name evidence="1" type="ORF">A2V81_02610</name>
</gene>
<dbReference type="AlphaFoldDB" id="A0A1F4XL91"/>
<dbReference type="EMBL" id="MEWR01000008">
    <property type="protein sequence ID" value="OGC82390.1"/>
    <property type="molecule type" value="Genomic_DNA"/>
</dbReference>